<dbReference type="InterPro" id="IPR036412">
    <property type="entry name" value="HAD-like_sf"/>
</dbReference>
<name>A0ABM8W5L4_GIGMA</name>
<dbReference type="Proteomes" id="UP000789901">
    <property type="component" value="Unassembled WGS sequence"/>
</dbReference>
<organism evidence="1 2">
    <name type="scientific">Gigaspora margarita</name>
    <dbReference type="NCBI Taxonomy" id="4874"/>
    <lineage>
        <taxon>Eukaryota</taxon>
        <taxon>Fungi</taxon>
        <taxon>Fungi incertae sedis</taxon>
        <taxon>Mucoromycota</taxon>
        <taxon>Glomeromycotina</taxon>
        <taxon>Glomeromycetes</taxon>
        <taxon>Diversisporales</taxon>
        <taxon>Gigasporaceae</taxon>
        <taxon>Gigaspora</taxon>
    </lineage>
</organism>
<reference evidence="1 2" key="1">
    <citation type="submission" date="2021-06" db="EMBL/GenBank/DDBJ databases">
        <authorList>
            <person name="Kallberg Y."/>
            <person name="Tangrot J."/>
            <person name="Rosling A."/>
        </authorList>
    </citation>
    <scope>NUCLEOTIDE SEQUENCE [LARGE SCALE GENOMIC DNA]</scope>
    <source>
        <strain evidence="1 2">120-4 pot B 10/14</strain>
    </source>
</reference>
<dbReference type="SUPFAM" id="SSF56784">
    <property type="entry name" value="HAD-like"/>
    <property type="match status" value="1"/>
</dbReference>
<gene>
    <name evidence="1" type="ORF">GMARGA_LOCUS3630</name>
</gene>
<protein>
    <submittedName>
        <fullName evidence="1">33247_t:CDS:1</fullName>
    </submittedName>
</protein>
<evidence type="ECO:0000313" key="2">
    <source>
        <dbReference type="Proteomes" id="UP000789901"/>
    </source>
</evidence>
<dbReference type="InterPro" id="IPR023214">
    <property type="entry name" value="HAD_sf"/>
</dbReference>
<dbReference type="Gene3D" id="3.40.50.1000">
    <property type="entry name" value="HAD superfamily/HAD-like"/>
    <property type="match status" value="1"/>
</dbReference>
<accession>A0ABM8W5L4</accession>
<comment type="caution">
    <text evidence="1">The sequence shown here is derived from an EMBL/GenBank/DDBJ whole genome shotgun (WGS) entry which is preliminary data.</text>
</comment>
<keyword evidence="2" id="KW-1185">Reference proteome</keyword>
<evidence type="ECO:0000313" key="1">
    <source>
        <dbReference type="EMBL" id="CAG8531210.1"/>
    </source>
</evidence>
<sequence>MFRIIREDFNPDFSGNEIMPGDDHLLTNIKQIKPCTLIVTNSSCKEFFEKLEKNIIFSRLLFNDSFVSDYICKGDHKFNRELGKYVTALENLKNFRYNDDEILVFEDSKEGTELALKSGLKVILVQNKNFIQDFSSFYNNPNVIITSSLENSTFENLTEKPLIKVKNFSFHIIKE</sequence>
<dbReference type="EMBL" id="CAJVQB010001328">
    <property type="protein sequence ID" value="CAG8531210.1"/>
    <property type="molecule type" value="Genomic_DNA"/>
</dbReference>
<proteinExistence type="predicted"/>